<gene>
    <name evidence="1" type="ORF">LPE_00490</name>
</gene>
<dbReference type="AlphaFoldDB" id="F6ISG9"/>
<sequence length="80" mass="8962">MEMARVELASKHIAPRISTLIVILFEFHHYKRRVTGHPAMTNLISLFSQLQVEALSVSPLNLGPRSRTWTILGGSTLSAY</sequence>
<organism evidence="1">
    <name type="scientific">Lactiplantibacillus pentosus MP-10</name>
    <dbReference type="NCBI Taxonomy" id="1028490"/>
    <lineage>
        <taxon>Bacteria</taxon>
        <taxon>Bacillati</taxon>
        <taxon>Bacillota</taxon>
        <taxon>Bacilli</taxon>
        <taxon>Lactobacillales</taxon>
        <taxon>Lactobacillaceae</taxon>
        <taxon>Lactiplantibacillus</taxon>
    </lineage>
</organism>
<name>F6ISG9_LACPE</name>
<protein>
    <submittedName>
        <fullName evidence="1">Uncharacterized protein</fullName>
    </submittedName>
</protein>
<evidence type="ECO:0000313" key="1">
    <source>
        <dbReference type="EMBL" id="CCB81481.1"/>
    </source>
</evidence>
<accession>F6ISG9</accession>
<reference evidence="1" key="1">
    <citation type="journal article" date="2011" name="J. Bacteriol.">
        <title>Annotated genome sequence of Lactobacillus pentosus MP-10, which has probiotic potential, from naturally fermented Alorena green table olives.</title>
        <authorList>
            <person name="Abriouel H."/>
            <person name="Benomar N."/>
            <person name="Perez Pulido R."/>
            <person name="Canamero M.M."/>
            <person name="Galvez A."/>
        </authorList>
    </citation>
    <scope>NUCLEOTIDE SEQUENCE</scope>
    <source>
        <strain evidence="1">MP-10</strain>
    </source>
</reference>
<proteinExistence type="predicted"/>
<dbReference type="EMBL" id="FR871762">
    <property type="protein sequence ID" value="CCB81481.1"/>
    <property type="molecule type" value="Genomic_DNA"/>
</dbReference>